<dbReference type="OrthoDB" id="40753at2759"/>
<dbReference type="AlphaFoldDB" id="A0A448ZRU9"/>
<feature type="signal peptide" evidence="2">
    <location>
        <begin position="1"/>
        <end position="29"/>
    </location>
</feature>
<gene>
    <name evidence="3" type="ORF">PSNMU_V1.4_AUG-EV-PASAV3_0119140</name>
</gene>
<name>A0A448ZRU9_9STRA</name>
<accession>A0A448ZRU9</accession>
<keyword evidence="4" id="KW-1185">Reference proteome</keyword>
<reference evidence="3 4" key="1">
    <citation type="submission" date="2019-01" db="EMBL/GenBank/DDBJ databases">
        <authorList>
            <person name="Ferrante I. M."/>
        </authorList>
    </citation>
    <scope>NUCLEOTIDE SEQUENCE [LARGE SCALE GENOMIC DNA]</scope>
    <source>
        <strain evidence="3 4">B856</strain>
    </source>
</reference>
<proteinExistence type="predicted"/>
<dbReference type="EMBL" id="CAACVS010000663">
    <property type="protein sequence ID" value="VEU44780.1"/>
    <property type="molecule type" value="Genomic_DNA"/>
</dbReference>
<dbReference type="Proteomes" id="UP000291116">
    <property type="component" value="Unassembled WGS sequence"/>
</dbReference>
<evidence type="ECO:0000313" key="4">
    <source>
        <dbReference type="Proteomes" id="UP000291116"/>
    </source>
</evidence>
<organism evidence="3 4">
    <name type="scientific">Pseudo-nitzschia multistriata</name>
    <dbReference type="NCBI Taxonomy" id="183589"/>
    <lineage>
        <taxon>Eukaryota</taxon>
        <taxon>Sar</taxon>
        <taxon>Stramenopiles</taxon>
        <taxon>Ochrophyta</taxon>
        <taxon>Bacillariophyta</taxon>
        <taxon>Bacillariophyceae</taxon>
        <taxon>Bacillariophycidae</taxon>
        <taxon>Bacillariales</taxon>
        <taxon>Bacillariaceae</taxon>
        <taxon>Pseudo-nitzschia</taxon>
    </lineage>
</organism>
<keyword evidence="2" id="KW-0732">Signal</keyword>
<evidence type="ECO:0000256" key="1">
    <source>
        <dbReference type="SAM" id="MobiDB-lite"/>
    </source>
</evidence>
<feature type="region of interest" description="Disordered" evidence="1">
    <location>
        <begin position="33"/>
        <end position="60"/>
    </location>
</feature>
<evidence type="ECO:0000256" key="2">
    <source>
        <dbReference type="SAM" id="SignalP"/>
    </source>
</evidence>
<protein>
    <recommendedName>
        <fullName evidence="5">RxLR effector protein</fullName>
    </recommendedName>
</protein>
<evidence type="ECO:0008006" key="5">
    <source>
        <dbReference type="Google" id="ProtNLM"/>
    </source>
</evidence>
<sequence length="165" mass="17896">MAVSMKSSPAVLLASALLLCLLAARGTEGFATGPVAGTRGTASQTRLSAEQPGGNNNNKGNPVFGAISNFFAELDAFVDDATARRLGNGAAYYGKRKSSFYGKDDAMKKQDRDVADSEEDYMVNSGGNYKWITDENGQLRPVSRMKNKSLEKPLEFWGRKDKNEE</sequence>
<evidence type="ECO:0000313" key="3">
    <source>
        <dbReference type="EMBL" id="VEU44780.1"/>
    </source>
</evidence>
<feature type="chain" id="PRO_5019408380" description="RxLR effector protein" evidence="2">
    <location>
        <begin position="30"/>
        <end position="165"/>
    </location>
</feature>